<feature type="compositionally biased region" description="Basic and acidic residues" evidence="1">
    <location>
        <begin position="200"/>
        <end position="222"/>
    </location>
</feature>
<comment type="caution">
    <text evidence="2">The sequence shown here is derived from an EMBL/GenBank/DDBJ whole genome shotgun (WGS) entry which is preliminary data.</text>
</comment>
<feature type="compositionally biased region" description="Basic and acidic residues" evidence="1">
    <location>
        <begin position="180"/>
        <end position="189"/>
    </location>
</feature>
<reference evidence="2 3" key="1">
    <citation type="journal article" date="2013" name="ISME J.">
        <title>A metabolic model for members of the genus Tetrasphaera involved in enhanced biological phosphorus removal.</title>
        <authorList>
            <person name="Kristiansen R."/>
            <person name="Nguyen H.T.T."/>
            <person name="Saunders A.M."/>
            <person name="Nielsen J.L."/>
            <person name="Wimmer R."/>
            <person name="Le V.Q."/>
            <person name="McIlroy S.J."/>
            <person name="Petrovski S."/>
            <person name="Seviour R.J."/>
            <person name="Calteau A."/>
            <person name="Nielsen K.L."/>
            <person name="Nielsen P.H."/>
        </authorList>
    </citation>
    <scope>NUCLEOTIDE SEQUENCE [LARGE SCALE GENOMIC DNA]</scope>
    <source>
        <strain evidence="2 3">T1-X7</strain>
    </source>
</reference>
<evidence type="ECO:0008006" key="4">
    <source>
        <dbReference type="Google" id="ProtNLM"/>
    </source>
</evidence>
<name>A0A077M236_9MICO</name>
<accession>A0A077M236</accession>
<feature type="compositionally biased region" description="Polar residues" evidence="1">
    <location>
        <begin position="226"/>
        <end position="252"/>
    </location>
</feature>
<proteinExistence type="predicted"/>
<dbReference type="STRING" id="1194083.BN12_270015"/>
<evidence type="ECO:0000313" key="2">
    <source>
        <dbReference type="EMBL" id="CCH78289.1"/>
    </source>
</evidence>
<dbReference type="Proteomes" id="UP000035721">
    <property type="component" value="Unassembled WGS sequence"/>
</dbReference>
<dbReference type="EMBL" id="CAJB01000190">
    <property type="protein sequence ID" value="CCH78289.1"/>
    <property type="molecule type" value="Genomic_DNA"/>
</dbReference>
<evidence type="ECO:0000256" key="1">
    <source>
        <dbReference type="SAM" id="MobiDB-lite"/>
    </source>
</evidence>
<sequence length="260" mass="27445">MARRIRRAVGSRRVSTRPAPDGMAYLTILGPLTQVVGAYATLERHARAVLTGGPGAVDAFGRVEQPDGRGRAQIMADAALRWLTGLDLGQAQPVEVNLVMPPDVLFGGPEADTPTRIPGHGTIPAPMARGLVHAHTGDEEAADDDSGSSRAPRRVGPTTNDPASRRAALRDDENNTESLAHCEDLRAAARTDPGASGRTGDGDGDRGRRQGERDEEPQDRGRRAWTVTTPSTSPMAQGRGSLQSEVSVTSLMTPAIDSPP</sequence>
<protein>
    <recommendedName>
        <fullName evidence="4">DUF222 domain-containing protein</fullName>
    </recommendedName>
</protein>
<keyword evidence="3" id="KW-1185">Reference proteome</keyword>
<organism evidence="2 3">
    <name type="scientific">Nostocoides japonicum T1-X7</name>
    <dbReference type="NCBI Taxonomy" id="1194083"/>
    <lineage>
        <taxon>Bacteria</taxon>
        <taxon>Bacillati</taxon>
        <taxon>Actinomycetota</taxon>
        <taxon>Actinomycetes</taxon>
        <taxon>Micrococcales</taxon>
        <taxon>Intrasporangiaceae</taxon>
        <taxon>Nostocoides</taxon>
    </lineage>
</organism>
<dbReference type="RefSeq" id="WP_048550699.1">
    <property type="nucleotide sequence ID" value="NZ_HF570958.1"/>
</dbReference>
<dbReference type="AlphaFoldDB" id="A0A077M236"/>
<dbReference type="OrthoDB" id="5241234at2"/>
<gene>
    <name evidence="2" type="ORF">BN12_270015</name>
</gene>
<feature type="region of interest" description="Disordered" evidence="1">
    <location>
        <begin position="136"/>
        <end position="260"/>
    </location>
</feature>
<evidence type="ECO:0000313" key="3">
    <source>
        <dbReference type="Proteomes" id="UP000035721"/>
    </source>
</evidence>